<dbReference type="Gene3D" id="3.40.50.620">
    <property type="entry name" value="HUPs"/>
    <property type="match status" value="1"/>
</dbReference>
<keyword evidence="8" id="KW-1185">Reference proteome</keyword>
<feature type="domain" description="UspA" evidence="2">
    <location>
        <begin position="2"/>
        <end position="43"/>
    </location>
</feature>
<dbReference type="Proteomes" id="UP000176244">
    <property type="component" value="Unassembled WGS sequence"/>
</dbReference>
<evidence type="ECO:0000259" key="2">
    <source>
        <dbReference type="Pfam" id="PF00582"/>
    </source>
</evidence>
<reference evidence="4 7" key="2">
    <citation type="submission" date="2019-08" db="EMBL/GenBank/DDBJ databases">
        <title>Isolation and enrichment of carboxydotrophic bacteria from anaerobic sludge for the production of bio-based chemicals from syngas.</title>
        <authorList>
            <person name="Antares A.L."/>
            <person name="Moreira J."/>
            <person name="Diender M."/>
            <person name="Parshina S.N."/>
            <person name="Stams A.J.M."/>
            <person name="Alves M."/>
            <person name="Alves J.I."/>
            <person name="Sousa D.Z."/>
        </authorList>
    </citation>
    <scope>NUCLEOTIDE SEQUENCE [LARGE SCALE GENOMIC DNA]</scope>
    <source>
        <strain evidence="4 7">JM</strain>
    </source>
</reference>
<evidence type="ECO:0000313" key="6">
    <source>
        <dbReference type="Proteomes" id="UP000176244"/>
    </source>
</evidence>
<dbReference type="SUPFAM" id="SSF52402">
    <property type="entry name" value="Adenine nucleotide alpha hydrolases-like"/>
    <property type="match status" value="1"/>
</dbReference>
<protein>
    <submittedName>
        <fullName evidence="3 4">Universal stress protein</fullName>
    </submittedName>
</protein>
<dbReference type="STRING" id="52694.ACWI_19800"/>
<organism evidence="3 6">
    <name type="scientific">Acetobacterium wieringae</name>
    <dbReference type="NCBI Taxonomy" id="52694"/>
    <lineage>
        <taxon>Bacteria</taxon>
        <taxon>Bacillati</taxon>
        <taxon>Bacillota</taxon>
        <taxon>Clostridia</taxon>
        <taxon>Eubacteriales</taxon>
        <taxon>Eubacteriaceae</taxon>
        <taxon>Acetobacterium</taxon>
    </lineage>
</organism>
<name>A0A1F2PIF8_9FIRM</name>
<dbReference type="Pfam" id="PF00582">
    <property type="entry name" value="Usp"/>
    <property type="match status" value="2"/>
</dbReference>
<reference evidence="3 6" key="1">
    <citation type="submission" date="2015-09" db="EMBL/GenBank/DDBJ databases">
        <title>Genome sequence of Acetobacterium wieringae DSM 1911.</title>
        <authorList>
            <person name="Poehlein A."/>
            <person name="Bengelsdorf F.R."/>
            <person name="Schiel-Bengelsdorf B."/>
            <person name="Duerre P."/>
            <person name="Daniel R."/>
        </authorList>
    </citation>
    <scope>NUCLEOTIDE SEQUENCE [LARGE SCALE GENOMIC DNA]</scope>
    <source>
        <strain evidence="3 6">DSM 1911</strain>
    </source>
</reference>
<dbReference type="EMBL" id="LKEU01000030">
    <property type="protein sequence ID" value="OFV70501.1"/>
    <property type="molecule type" value="Genomic_DNA"/>
</dbReference>
<dbReference type="AlphaFoldDB" id="A0A1F2PIF8"/>
<dbReference type="CDD" id="cd00293">
    <property type="entry name" value="USP-like"/>
    <property type="match status" value="1"/>
</dbReference>
<evidence type="ECO:0000256" key="1">
    <source>
        <dbReference type="ARBA" id="ARBA00008791"/>
    </source>
</evidence>
<evidence type="ECO:0000313" key="4">
    <source>
        <dbReference type="EMBL" id="TYC84691.1"/>
    </source>
</evidence>
<dbReference type="EMBL" id="VSLA01000024">
    <property type="protein sequence ID" value="TYC84691.1"/>
    <property type="molecule type" value="Genomic_DNA"/>
</dbReference>
<dbReference type="InterPro" id="IPR006015">
    <property type="entry name" value="Universal_stress_UspA"/>
</dbReference>
<accession>A0A1F2PIF8</accession>
<proteinExistence type="inferred from homology"/>
<evidence type="ECO:0000313" key="8">
    <source>
        <dbReference type="Proteomes" id="UP001163550"/>
    </source>
</evidence>
<evidence type="ECO:0000313" key="5">
    <source>
        <dbReference type="EMBL" id="UYO64040.1"/>
    </source>
</evidence>
<dbReference type="EMBL" id="CP087994">
    <property type="protein sequence ID" value="UYO64040.1"/>
    <property type="molecule type" value="Genomic_DNA"/>
</dbReference>
<sequence>MKLLVPIDGSRASMNALKKAMEIARKYDFAMKLVTVVEENHVTSYGRNQNFWHQVDGSIISAGGVEMEIMSQLEERAAEMLDTIVAEFDFSGIDLEKLVVTGEPSIEILEIAREEAFDLIVMGNRGMSKIKRFFTGSVTQRVISEAPCPVLSIHEDLK</sequence>
<dbReference type="PRINTS" id="PR01438">
    <property type="entry name" value="UNVRSLSTRESS"/>
</dbReference>
<dbReference type="PANTHER" id="PTHR46268:SF6">
    <property type="entry name" value="UNIVERSAL STRESS PROTEIN UP12"/>
    <property type="match status" value="1"/>
</dbReference>
<dbReference type="Proteomes" id="UP001163550">
    <property type="component" value="Chromosome"/>
</dbReference>
<dbReference type="RefSeq" id="WP_070371285.1">
    <property type="nucleotide sequence ID" value="NZ_CABIIK010000023.1"/>
</dbReference>
<evidence type="ECO:0000313" key="7">
    <source>
        <dbReference type="Proteomes" id="UP000322619"/>
    </source>
</evidence>
<dbReference type="OrthoDB" id="9794782at2"/>
<dbReference type="Proteomes" id="UP000322619">
    <property type="component" value="Unassembled WGS sequence"/>
</dbReference>
<comment type="similarity">
    <text evidence="1">Belongs to the universal stress protein A family.</text>
</comment>
<evidence type="ECO:0000313" key="3">
    <source>
        <dbReference type="EMBL" id="OFV70501.1"/>
    </source>
</evidence>
<gene>
    <name evidence="3" type="primary">teaD</name>
    <name evidence="3" type="ORF">ACWI_19800</name>
    <name evidence="4" type="ORF">FXB42_10140</name>
    <name evidence="5" type="ORF">LNN31_06400</name>
</gene>
<reference evidence="5" key="3">
    <citation type="submission" date="2021-11" db="EMBL/GenBank/DDBJ databases">
        <title>Isoprene-degrading acetogen.</title>
        <authorList>
            <person name="Yang Y."/>
            <person name="Jin H."/>
            <person name="Yan J."/>
        </authorList>
    </citation>
    <scope>NUCLEOTIDE SEQUENCE</scope>
    <source>
        <strain evidence="5">Berkeley</strain>
    </source>
</reference>
<dbReference type="PANTHER" id="PTHR46268">
    <property type="entry name" value="STRESS RESPONSE PROTEIN NHAX"/>
    <property type="match status" value="1"/>
</dbReference>
<dbReference type="InterPro" id="IPR014729">
    <property type="entry name" value="Rossmann-like_a/b/a_fold"/>
</dbReference>
<feature type="domain" description="UspA" evidence="2">
    <location>
        <begin position="68"/>
        <end position="152"/>
    </location>
</feature>
<dbReference type="InterPro" id="IPR006016">
    <property type="entry name" value="UspA"/>
</dbReference>